<dbReference type="AlphaFoldDB" id="A0A8A3S8M3"/>
<dbReference type="Proteomes" id="UP001042704">
    <property type="component" value="Chromosome"/>
</dbReference>
<reference evidence="2" key="2">
    <citation type="submission" date="2019-02" db="EMBL/GenBank/DDBJ databases">
        <authorList>
            <person name="Chen S.-C."/>
            <person name="Chien H.-H."/>
            <person name="Lai M.-C."/>
        </authorList>
    </citation>
    <scope>NUCLEOTIDE SEQUENCE</scope>
    <source>
        <strain evidence="2">N2F9704</strain>
    </source>
</reference>
<feature type="coiled-coil region" evidence="1">
    <location>
        <begin position="154"/>
        <end position="198"/>
    </location>
</feature>
<reference evidence="2" key="1">
    <citation type="journal article" date="2001" name="Int. J. Syst. Evol. Microbiol.">
        <title>Methanofollis aquaemaris sp. nov., a methanogen isolated from an aquaculture fish pond.</title>
        <authorList>
            <person name="Lai M.C."/>
            <person name="Chen S.C."/>
        </authorList>
    </citation>
    <scope>NUCLEOTIDE SEQUENCE</scope>
    <source>
        <strain evidence="2">N2F9704</strain>
    </source>
</reference>
<evidence type="ECO:0000256" key="1">
    <source>
        <dbReference type="SAM" id="Coils"/>
    </source>
</evidence>
<dbReference type="GeneID" id="76424822"/>
<feature type="coiled-coil region" evidence="1">
    <location>
        <begin position="225"/>
        <end position="259"/>
    </location>
</feature>
<keyword evidence="1" id="KW-0175">Coiled coil</keyword>
<sequence length="434" mass="47056">MFRFLRGLFGKNEEEILTLRVGDVDEWLERREGELEERLEAKTGETRATVAASLQDFKGVLALLGDAEGRDDIPSRLKTVTERSLPSFLSAMEQQIARPLPEDPDGFYAAAADLITGILKIQRGQGRYLAGAFPEEMKEFRQVTSTIGNAVNDLTAVVKEVQDTQKQIDAARDALGIFEAAQTDIARAGERAADLETKIAADEQMMQEKTATLQNLKDGDNYLEAARFEDAAEESLDRRQEAERAVQNLGAQATRVIRKAERVAARAGGKEEGKVLKACIKVLDNPVPAGAGEVAAALPPAVKIVRGQIESGDLALKSKEDRALFSEEGKIEGAFTDAFAHLDEMKKEEEKALARARACTALSEATDLENEIENLKAGVAADRAARVEAAEQVAAETESIPERAHRLRDALVSVAGVPVALEGEGFTIAAETRT</sequence>
<evidence type="ECO:0000313" key="2">
    <source>
        <dbReference type="EMBL" id="QSZ67916.1"/>
    </source>
</evidence>
<protein>
    <submittedName>
        <fullName evidence="2">Uncharacterized protein</fullName>
    </submittedName>
</protein>
<name>A0A8A3S8M3_9EURY</name>
<accession>A0A8A3S8M3</accession>
<gene>
    <name evidence="2" type="ORF">RJ40_10625</name>
</gene>
<keyword evidence="3" id="KW-1185">Reference proteome</keyword>
<dbReference type="RefSeq" id="WP_265580835.1">
    <property type="nucleotide sequence ID" value="NZ_CP036172.1"/>
</dbReference>
<organism evidence="2 3">
    <name type="scientific">Methanofollis aquaemaris</name>
    <dbReference type="NCBI Taxonomy" id="126734"/>
    <lineage>
        <taxon>Archaea</taxon>
        <taxon>Methanobacteriati</taxon>
        <taxon>Methanobacteriota</taxon>
        <taxon>Stenosarchaea group</taxon>
        <taxon>Methanomicrobia</taxon>
        <taxon>Methanomicrobiales</taxon>
        <taxon>Methanomicrobiaceae</taxon>
        <taxon>Methanofollis</taxon>
    </lineage>
</organism>
<dbReference type="EMBL" id="CP036172">
    <property type="protein sequence ID" value="QSZ67916.1"/>
    <property type="molecule type" value="Genomic_DNA"/>
</dbReference>
<proteinExistence type="predicted"/>
<dbReference type="KEGG" id="maqe:RJ40_10625"/>
<evidence type="ECO:0000313" key="3">
    <source>
        <dbReference type="Proteomes" id="UP001042704"/>
    </source>
</evidence>